<dbReference type="Proteomes" id="UP000005801">
    <property type="component" value="Unassembled WGS sequence"/>
</dbReference>
<evidence type="ECO:0000313" key="3">
    <source>
        <dbReference type="Proteomes" id="UP000005801"/>
    </source>
</evidence>
<feature type="signal peptide" evidence="1">
    <location>
        <begin position="1"/>
        <end position="27"/>
    </location>
</feature>
<feature type="chain" id="PRO_5002697319" description="Lipoprotein" evidence="1">
    <location>
        <begin position="28"/>
        <end position="517"/>
    </location>
</feature>
<keyword evidence="1" id="KW-0732">Signal</keyword>
<organism evidence="2 3">
    <name type="scientific">Plesiocystis pacifica SIR-1</name>
    <dbReference type="NCBI Taxonomy" id="391625"/>
    <lineage>
        <taxon>Bacteria</taxon>
        <taxon>Pseudomonadati</taxon>
        <taxon>Myxococcota</taxon>
        <taxon>Polyangia</taxon>
        <taxon>Nannocystales</taxon>
        <taxon>Nannocystaceae</taxon>
        <taxon>Plesiocystis</taxon>
    </lineage>
</organism>
<proteinExistence type="predicted"/>
<dbReference type="AlphaFoldDB" id="A6FYY0"/>
<evidence type="ECO:0008006" key="4">
    <source>
        <dbReference type="Google" id="ProtNLM"/>
    </source>
</evidence>
<gene>
    <name evidence="2" type="ORF">PPSIR1_30005</name>
</gene>
<dbReference type="EMBL" id="ABCS01000005">
    <property type="protein sequence ID" value="EDM81135.1"/>
    <property type="molecule type" value="Genomic_DNA"/>
</dbReference>
<accession>A6FYY0</accession>
<evidence type="ECO:0000313" key="2">
    <source>
        <dbReference type="EMBL" id="EDM81135.1"/>
    </source>
</evidence>
<evidence type="ECO:0000256" key="1">
    <source>
        <dbReference type="SAM" id="SignalP"/>
    </source>
</evidence>
<comment type="caution">
    <text evidence="2">The sequence shown here is derived from an EMBL/GenBank/DDBJ whole genome shotgun (WGS) entry which is preliminary data.</text>
</comment>
<name>A6FYY0_9BACT</name>
<keyword evidence="3" id="KW-1185">Reference proteome</keyword>
<dbReference type="SUPFAM" id="SSF82171">
    <property type="entry name" value="DPP6 N-terminal domain-like"/>
    <property type="match status" value="1"/>
</dbReference>
<protein>
    <recommendedName>
        <fullName evidence="4">Lipoprotein</fullName>
    </recommendedName>
</protein>
<reference evidence="2 3" key="1">
    <citation type="submission" date="2007-06" db="EMBL/GenBank/DDBJ databases">
        <authorList>
            <person name="Shimkets L."/>
            <person name="Ferriera S."/>
            <person name="Johnson J."/>
            <person name="Kravitz S."/>
            <person name="Beeson K."/>
            <person name="Sutton G."/>
            <person name="Rogers Y.-H."/>
            <person name="Friedman R."/>
            <person name="Frazier M."/>
            <person name="Venter J.C."/>
        </authorList>
    </citation>
    <scope>NUCLEOTIDE SEQUENCE [LARGE SCALE GENOMIC DNA]</scope>
    <source>
        <strain evidence="2 3">SIR-1</strain>
    </source>
</reference>
<sequence>MSSVLPLRAPHLTLSLALLCVFAPACGGDEIEVPPREGDAAWVVVGVRDVATDARELWAFDISEPDMVRLELRMSDEPSSLRGRTPWGSLIVNTGEGVGHSQQLRLDADGDPEWAPLLPAGANPRISSRVFDAAGERMFAASYDSSEDSQQIWMAEFEGGELVGGEQLASTAIPLSFRLTPSEDALLWFSTGDELYTPSPLMMAPLEPSLGPAEPLTEDSIDGFRVFGDKLFVLIFDFTAESEQATQLIPLSDLRAAATPGPTLGSFAGFNGVDLSEDGRWMCDIDDDEVRVIAFEGVDFGERIVVSPADRPLEGKCDLRRADTLLYPSGADKLVNAMVAVDLSGDAPGEAAVVAEAPGGLLEPTLSGDRERLVYLAVDGDTHRLEVAEFDAPGAPVVIAELTADEDNEFEVVDDRTILLVGAGEATDGRQLMHIDLGEGLDAAAATVTPLAGDLPTALRSSQPFGLTPAGDQVVLFAEPSGGEGFELWRTDALGGPSSPIRDGQGWSFGQLDFLAE</sequence>